<keyword evidence="3" id="KW-0408">Iron</keyword>
<dbReference type="Proteomes" id="UP000186785">
    <property type="component" value="Unassembled WGS sequence"/>
</dbReference>
<dbReference type="STRING" id="1921764.BSR28_03575"/>
<dbReference type="EMBL" id="MQSV01000002">
    <property type="protein sequence ID" value="OKL49007.1"/>
    <property type="molecule type" value="Genomic_DNA"/>
</dbReference>
<dbReference type="OrthoDB" id="147178at2"/>
<comment type="caution">
    <text evidence="6">The sequence shown here is derived from an EMBL/GenBank/DDBJ whole genome shotgun (WGS) entry which is preliminary data.</text>
</comment>
<dbReference type="Gene3D" id="2.102.10.10">
    <property type="entry name" value="Rieske [2Fe-2S] iron-sulphur domain"/>
    <property type="match status" value="1"/>
</dbReference>
<dbReference type="GO" id="GO:0016705">
    <property type="term" value="F:oxidoreductase activity, acting on paired donors, with incorporation or reduction of molecular oxygen"/>
    <property type="evidence" value="ECO:0007669"/>
    <property type="project" value="UniProtKB-ARBA"/>
</dbReference>
<dbReference type="PANTHER" id="PTHR21496:SF23">
    <property type="entry name" value="3-PHENYLPROPIONATE_CINNAMIC ACID DIOXYGENASE FERREDOXIN SUBUNIT"/>
    <property type="match status" value="1"/>
</dbReference>
<keyword evidence="2" id="KW-0479">Metal-binding</keyword>
<sequence length="113" mass="12448">MSLNRVCSVHDLELGEALEATLANDEGTEVKLAIIRDPEDQWYAIERMCPHGEVSLAEGEIETCAVECWAHGARFNLATGEATLPSPRNIKTYEITLHGEDVLVDVNALREGK</sequence>
<dbReference type="GO" id="GO:0046872">
    <property type="term" value="F:metal ion binding"/>
    <property type="evidence" value="ECO:0007669"/>
    <property type="project" value="UniProtKB-KW"/>
</dbReference>
<proteinExistence type="predicted"/>
<dbReference type="AlphaFoldDB" id="A0A1Q5PN91"/>
<evidence type="ECO:0000256" key="3">
    <source>
        <dbReference type="ARBA" id="ARBA00023004"/>
    </source>
</evidence>
<evidence type="ECO:0000256" key="2">
    <source>
        <dbReference type="ARBA" id="ARBA00022723"/>
    </source>
</evidence>
<keyword evidence="4" id="KW-0411">Iron-sulfur</keyword>
<evidence type="ECO:0000313" key="6">
    <source>
        <dbReference type="EMBL" id="OKL49007.1"/>
    </source>
</evidence>
<feature type="domain" description="Rieske" evidence="5">
    <location>
        <begin position="4"/>
        <end position="104"/>
    </location>
</feature>
<dbReference type="SUPFAM" id="SSF50022">
    <property type="entry name" value="ISP domain"/>
    <property type="match status" value="1"/>
</dbReference>
<dbReference type="RefSeq" id="WP_073708995.1">
    <property type="nucleotide sequence ID" value="NZ_MQSU01000002.1"/>
</dbReference>
<keyword evidence="1" id="KW-0001">2Fe-2S</keyword>
<dbReference type="InterPro" id="IPR036922">
    <property type="entry name" value="Rieske_2Fe-2S_sf"/>
</dbReference>
<dbReference type="InterPro" id="IPR017941">
    <property type="entry name" value="Rieske_2Fe-2S"/>
</dbReference>
<evidence type="ECO:0000256" key="1">
    <source>
        <dbReference type="ARBA" id="ARBA00022714"/>
    </source>
</evidence>
<reference evidence="6 7" key="1">
    <citation type="submission" date="2016-11" db="EMBL/GenBank/DDBJ databases">
        <title>Actinomyces gypaetusis sp. nov. isolated from the vulture Gypaetus barbatus in Qinghai Tibet Plateau China.</title>
        <authorList>
            <person name="Meng X."/>
        </authorList>
    </citation>
    <scope>NUCLEOTIDE SEQUENCE [LARGE SCALE GENOMIC DNA]</scope>
    <source>
        <strain evidence="6 7">VUL4_2</strain>
    </source>
</reference>
<dbReference type="Pfam" id="PF00355">
    <property type="entry name" value="Rieske"/>
    <property type="match status" value="1"/>
</dbReference>
<evidence type="ECO:0000259" key="5">
    <source>
        <dbReference type="PROSITE" id="PS51296"/>
    </source>
</evidence>
<keyword evidence="7" id="KW-1185">Reference proteome</keyword>
<dbReference type="GO" id="GO:0051537">
    <property type="term" value="F:2 iron, 2 sulfur cluster binding"/>
    <property type="evidence" value="ECO:0007669"/>
    <property type="project" value="UniProtKB-KW"/>
</dbReference>
<dbReference type="PANTHER" id="PTHR21496">
    <property type="entry name" value="FERREDOXIN-RELATED"/>
    <property type="match status" value="1"/>
</dbReference>
<name>A0A1Q5PN91_9ACTO</name>
<evidence type="ECO:0000313" key="7">
    <source>
        <dbReference type="Proteomes" id="UP000186785"/>
    </source>
</evidence>
<organism evidence="6 7">
    <name type="scientific">Boudabousia liubingyangii</name>
    <dbReference type="NCBI Taxonomy" id="1921764"/>
    <lineage>
        <taxon>Bacteria</taxon>
        <taxon>Bacillati</taxon>
        <taxon>Actinomycetota</taxon>
        <taxon>Actinomycetes</taxon>
        <taxon>Actinomycetales</taxon>
        <taxon>Actinomycetaceae</taxon>
        <taxon>Boudabousia</taxon>
    </lineage>
</organism>
<evidence type="ECO:0000256" key="4">
    <source>
        <dbReference type="ARBA" id="ARBA00023014"/>
    </source>
</evidence>
<protein>
    <recommendedName>
        <fullName evidence="5">Rieske domain-containing protein</fullName>
    </recommendedName>
</protein>
<dbReference type="PROSITE" id="PS51296">
    <property type="entry name" value="RIESKE"/>
    <property type="match status" value="1"/>
</dbReference>
<accession>A0A1Q5PN91</accession>
<gene>
    <name evidence="6" type="ORF">BSR29_04005</name>
</gene>
<dbReference type="GO" id="GO:0004497">
    <property type="term" value="F:monooxygenase activity"/>
    <property type="evidence" value="ECO:0007669"/>
    <property type="project" value="UniProtKB-ARBA"/>
</dbReference>